<dbReference type="Gene3D" id="3.40.50.360">
    <property type="match status" value="1"/>
</dbReference>
<dbReference type="Pfam" id="PF03358">
    <property type="entry name" value="FMN_red"/>
    <property type="match status" value="1"/>
</dbReference>
<dbReference type="PANTHER" id="PTHR43278:SF4">
    <property type="entry name" value="NAD(P)H-DEPENDENT FMN-CONTAINING OXIDOREDUCTASE YWQN-RELATED"/>
    <property type="match status" value="1"/>
</dbReference>
<keyword evidence="2" id="KW-0288">FMN</keyword>
<reference evidence="4 5" key="1">
    <citation type="journal article" date="2020" name="New Microbes New Infect">
        <title>Sellimonas caecigallum sp. nov., description and genome sequence of a new member of the Sellimonas genus isolated from the cecum of feral chicken.</title>
        <authorList>
            <person name="Wongkuna S."/>
            <person name="Ghimire S."/>
            <person name="Antony L."/>
            <person name="Chankhamhaengdecha S."/>
            <person name="Janvilisri T."/>
            <person name="Scaria J."/>
        </authorList>
    </citation>
    <scope>NUCLEOTIDE SEQUENCE [LARGE SCALE GENOMIC DNA]</scope>
    <source>
        <strain evidence="4 5">SW451</strain>
    </source>
</reference>
<evidence type="ECO:0000256" key="1">
    <source>
        <dbReference type="ARBA" id="ARBA00022630"/>
    </source>
</evidence>
<dbReference type="EMBL" id="VIRV01000006">
    <property type="protein sequence ID" value="MBY0758676.1"/>
    <property type="molecule type" value="Genomic_DNA"/>
</dbReference>
<feature type="domain" description="NADPH-dependent FMN reductase-like" evidence="3">
    <location>
        <begin position="1"/>
        <end position="149"/>
    </location>
</feature>
<organism evidence="4 5">
    <name type="scientific">Sellimonas caecigallum</name>
    <dbReference type="NCBI Taxonomy" id="2592333"/>
    <lineage>
        <taxon>Bacteria</taxon>
        <taxon>Bacillati</taxon>
        <taxon>Bacillota</taxon>
        <taxon>Clostridia</taxon>
        <taxon>Lachnospirales</taxon>
        <taxon>Lachnospiraceae</taxon>
        <taxon>Sellimonas</taxon>
    </lineage>
</organism>
<keyword evidence="1" id="KW-0285">Flavoprotein</keyword>
<dbReference type="InterPro" id="IPR005025">
    <property type="entry name" value="FMN_Rdtase-like_dom"/>
</dbReference>
<evidence type="ECO:0000313" key="4">
    <source>
        <dbReference type="EMBL" id="MBY0758676.1"/>
    </source>
</evidence>
<dbReference type="RefSeq" id="WP_221919668.1">
    <property type="nucleotide sequence ID" value="NZ_CP173660.1"/>
</dbReference>
<dbReference type="InterPro" id="IPR051796">
    <property type="entry name" value="ISF_SsuE-like"/>
</dbReference>
<comment type="caution">
    <text evidence="4">The sequence shown here is derived from an EMBL/GenBank/DDBJ whole genome shotgun (WGS) entry which is preliminary data.</text>
</comment>
<evidence type="ECO:0000313" key="5">
    <source>
        <dbReference type="Proteomes" id="UP000779049"/>
    </source>
</evidence>
<gene>
    <name evidence="4" type="ORF">FLB61_06175</name>
</gene>
<proteinExistence type="predicted"/>
<accession>A0ABS7L6H6</accession>
<name>A0ABS7L6H6_9FIRM</name>
<dbReference type="SUPFAM" id="SSF52218">
    <property type="entry name" value="Flavoproteins"/>
    <property type="match status" value="1"/>
</dbReference>
<evidence type="ECO:0000259" key="3">
    <source>
        <dbReference type="Pfam" id="PF03358"/>
    </source>
</evidence>
<dbReference type="Proteomes" id="UP000779049">
    <property type="component" value="Unassembled WGS sequence"/>
</dbReference>
<evidence type="ECO:0000256" key="2">
    <source>
        <dbReference type="ARBA" id="ARBA00022643"/>
    </source>
</evidence>
<protein>
    <submittedName>
        <fullName evidence="4">Flavodoxin family protein</fullName>
    </submittedName>
</protein>
<dbReference type="InterPro" id="IPR029039">
    <property type="entry name" value="Flavoprotein-like_sf"/>
</dbReference>
<dbReference type="PANTHER" id="PTHR43278">
    <property type="entry name" value="NAD(P)H-DEPENDENT FMN-CONTAINING OXIDOREDUCTASE YWQN-RELATED"/>
    <property type="match status" value="1"/>
</dbReference>
<sequence length="205" mass="22312">MKVLLVNGSPHTKGNTYIALQEMEKIFAQEGIETEIIQVGNQAIRGCIGCASCRKNGKCVFDDLVNETAAKFEKCDGLVVGSPVYYASANATLIAFLDRLFYSTPFDKTMKVGAAVAAARRGGLSSTFDELNKYFTISGMPVASGQYWNSIHGSAQGEALQDEEGLQIMRTLARNMAFLMKSIALGKEAYGLPEKESPSRTNFIR</sequence>
<keyword evidence="5" id="KW-1185">Reference proteome</keyword>